<evidence type="ECO:0000256" key="10">
    <source>
        <dbReference type="PROSITE-ProRule" id="PRU00221"/>
    </source>
</evidence>
<dbReference type="InterPro" id="IPR000719">
    <property type="entry name" value="Prot_kinase_dom"/>
</dbReference>
<evidence type="ECO:0000313" key="14">
    <source>
        <dbReference type="EMBL" id="APW58997.1"/>
    </source>
</evidence>
<dbReference type="InterPro" id="IPR008271">
    <property type="entry name" value="Ser/Thr_kinase_AS"/>
</dbReference>
<evidence type="ECO:0000256" key="12">
    <source>
        <dbReference type="SAM" id="MobiDB-lite"/>
    </source>
</evidence>
<dbReference type="STRING" id="1387353.BSF38_00410"/>
<proteinExistence type="predicted"/>
<sequence length="1158" mass="126199">MSGFDHPSDPFDSDSTETAFAEVVAEVGERLRRGEAVDPLDYPDFEAPLREILPTLRMVTELRGPTTPHVDLGRLGDFRIIREVGRGGMGVVYEAIQLSLDRRVALKVLPNASALDSKQLRRFQLEAQAAAGLQHPHIVEVYSTGTAEGTPYYAMRFIEGRDLAQVVRDRRAQNERRDTGASPQAASGGSRSFSRGVAFAREVARMALQAAEALEHAHACDVVHRDIKPSNLLVDEAGHVWITDFGLARIMGGLDLTLTGDLLGTPRYMSPEQALGRRGPFDGRADVYSLGVTIYELLTLHPAFPGDDRIDVLRRIAEEEPTAPRKLDPTIPVDLETIVLKAMAKAPADRYATAGDLAADLARFLDDRPIRARRPTLVDHAWKWTRRHRRLVTAGLAATVCVAVCLALAAFQYTVWLQKYTAVLRTAVARADQSTRLAERRAYVLSLRLAAQAVDDKRWERAQESLDAIEPSPDGDDPRDFSWYYLRRLARREIVLLPGPAVPTHEILLTRDGSKLFSRGVDQILTFWSFPRVAAPGRSGPFDAQDVVFSSDGRIVVGDRLGSGGRRDELAVWETKGGEIRMRFPLEASAEKLDRFFHHALLADGRLLACAWETGGAWPSVSLRIWNLHDTGPEPKPLVALDGLAYPVFAPSGERFVTLENEGVFVRDVSTGEVLSKLSDRGDATPAIVLSADGRWVAVGFPDGLIIIYDTSNGTERERRRLDVKLTSLWFGPGGDLIAASDATGAVHVWDRASVPYHKFDSRDPLDPNESDGVRAIAFSPDRRFLAVSPKRKPQGLLSAAVWELATGRRFGPPPSPDPATDSLVFTPDSRALVMGGLRSPRIWRFDPPPDPPPLAGHKDEAWSVAFSPDGKLLATGSDDTDEPQTIKIWDPASSALLRGWSGGVGTVASIAFSPDGRMLATGHLASTGNVRLWNVADGKLLAELSGHDDMVRTVAFSPNGAVLASGGRDQTIRLWDVAARRCIQRLVGHSSTVRSVAFSPDGRRLASASTSGAVRLWDPVQGSLLHREKIPTKLVAVAFSPDGALLATADEDGVVVLRDATTLALLRSIRGDIDPFLDLAFATDGRSLATSSKSGTIRVWDTLAGQELLTLRGHAAQVNDIAFSPDGRLLASCAHDGSVQLWRALSDDPFSLRKSSE</sequence>
<feature type="compositionally biased region" description="Basic and acidic residues" evidence="12">
    <location>
        <begin position="168"/>
        <end position="179"/>
    </location>
</feature>
<dbReference type="SUPFAM" id="SSF69322">
    <property type="entry name" value="Tricorn protease domain 2"/>
    <property type="match status" value="1"/>
</dbReference>
<evidence type="ECO:0000256" key="3">
    <source>
        <dbReference type="ARBA" id="ARBA00022527"/>
    </source>
</evidence>
<dbReference type="PROSITE" id="PS50294">
    <property type="entry name" value="WD_REPEATS_REGION"/>
    <property type="match status" value="5"/>
</dbReference>
<feature type="region of interest" description="Disordered" evidence="12">
    <location>
        <begin position="168"/>
        <end position="191"/>
    </location>
</feature>
<evidence type="ECO:0000256" key="2">
    <source>
        <dbReference type="ARBA" id="ARBA00019442"/>
    </source>
</evidence>
<dbReference type="EC" id="2.7.11.1" evidence="1"/>
<dbReference type="InterPro" id="IPR015943">
    <property type="entry name" value="WD40/YVTN_repeat-like_dom_sf"/>
</dbReference>
<dbReference type="PANTHER" id="PTHR19879:SF9">
    <property type="entry name" value="TRANSCRIPTION INITIATION FACTOR TFIID SUBUNIT 5"/>
    <property type="match status" value="1"/>
</dbReference>
<dbReference type="CDD" id="cd14014">
    <property type="entry name" value="STKc_PknB_like"/>
    <property type="match status" value="1"/>
</dbReference>
<dbReference type="InterPro" id="IPR019775">
    <property type="entry name" value="WD40_repeat_CS"/>
</dbReference>
<dbReference type="Pfam" id="PF13360">
    <property type="entry name" value="PQQ_2"/>
    <property type="match status" value="1"/>
</dbReference>
<dbReference type="PROSITE" id="PS00108">
    <property type="entry name" value="PROTEIN_KINASE_ST"/>
    <property type="match status" value="1"/>
</dbReference>
<keyword evidence="9 11" id="KW-0067">ATP-binding</keyword>
<dbReference type="Gene3D" id="1.10.510.10">
    <property type="entry name" value="Transferase(Phosphotransferase) domain 1"/>
    <property type="match status" value="1"/>
</dbReference>
<feature type="repeat" description="WD" evidence="10">
    <location>
        <begin position="945"/>
        <end position="986"/>
    </location>
</feature>
<dbReference type="Gene3D" id="3.30.200.20">
    <property type="entry name" value="Phosphorylase Kinase, domain 1"/>
    <property type="match status" value="1"/>
</dbReference>
<feature type="domain" description="Protein kinase" evidence="13">
    <location>
        <begin position="78"/>
        <end position="365"/>
    </location>
</feature>
<keyword evidence="15" id="KW-1185">Reference proteome</keyword>
<reference evidence="15" key="1">
    <citation type="submission" date="2016-12" db="EMBL/GenBank/DDBJ databases">
        <title>Comparative genomics of four Isosphaeraceae planctomycetes: a common pool of plasmids and glycoside hydrolase genes.</title>
        <authorList>
            <person name="Ivanova A."/>
        </authorList>
    </citation>
    <scope>NUCLEOTIDE SEQUENCE [LARGE SCALE GENOMIC DNA]</scope>
    <source>
        <strain evidence="15">PX4</strain>
    </source>
</reference>
<evidence type="ECO:0000256" key="11">
    <source>
        <dbReference type="PROSITE-ProRule" id="PRU10141"/>
    </source>
</evidence>
<keyword evidence="7 11" id="KW-0547">Nucleotide-binding</keyword>
<dbReference type="SMART" id="SM00320">
    <property type="entry name" value="WD40"/>
    <property type="match status" value="10"/>
</dbReference>
<keyword evidence="4 10" id="KW-0853">WD repeat</keyword>
<gene>
    <name evidence="14" type="primary">prkC_1</name>
    <name evidence="14" type="ORF">BSF38_00410</name>
</gene>
<evidence type="ECO:0000256" key="5">
    <source>
        <dbReference type="ARBA" id="ARBA00022679"/>
    </source>
</evidence>
<dbReference type="CDD" id="cd00200">
    <property type="entry name" value="WD40"/>
    <property type="match status" value="1"/>
</dbReference>
<dbReference type="PROSITE" id="PS00107">
    <property type="entry name" value="PROTEIN_KINASE_ATP"/>
    <property type="match status" value="1"/>
</dbReference>
<evidence type="ECO:0000256" key="9">
    <source>
        <dbReference type="ARBA" id="ARBA00022840"/>
    </source>
</evidence>
<dbReference type="PANTHER" id="PTHR19879">
    <property type="entry name" value="TRANSCRIPTION INITIATION FACTOR TFIID"/>
    <property type="match status" value="1"/>
</dbReference>
<dbReference type="InterPro" id="IPR011047">
    <property type="entry name" value="Quinoprotein_ADH-like_sf"/>
</dbReference>
<evidence type="ECO:0000256" key="6">
    <source>
        <dbReference type="ARBA" id="ARBA00022737"/>
    </source>
</evidence>
<dbReference type="GO" id="GO:0005524">
    <property type="term" value="F:ATP binding"/>
    <property type="evidence" value="ECO:0007669"/>
    <property type="project" value="UniProtKB-UniRule"/>
</dbReference>
<dbReference type="InterPro" id="IPR056153">
    <property type="entry name" value="Beta-prop_IFT122_1st"/>
</dbReference>
<dbReference type="SUPFAM" id="SSF50998">
    <property type="entry name" value="Quinoprotein alcohol dehydrogenase-like"/>
    <property type="match status" value="1"/>
</dbReference>
<feature type="repeat" description="WD" evidence="10">
    <location>
        <begin position="855"/>
        <end position="880"/>
    </location>
</feature>
<dbReference type="PROSITE" id="PS00678">
    <property type="entry name" value="WD_REPEATS_1"/>
    <property type="match status" value="1"/>
</dbReference>
<dbReference type="Proteomes" id="UP000186309">
    <property type="component" value="Chromosome"/>
</dbReference>
<feature type="repeat" description="WD" evidence="10">
    <location>
        <begin position="1112"/>
        <end position="1143"/>
    </location>
</feature>
<feature type="repeat" description="WD" evidence="10">
    <location>
        <begin position="1070"/>
        <end position="1111"/>
    </location>
</feature>
<dbReference type="PROSITE" id="PS50082">
    <property type="entry name" value="WD_REPEATS_2"/>
    <property type="match status" value="5"/>
</dbReference>
<dbReference type="SUPFAM" id="SSF56112">
    <property type="entry name" value="Protein kinase-like (PK-like)"/>
    <property type="match status" value="1"/>
</dbReference>
<feature type="repeat" description="WD" evidence="10">
    <location>
        <begin position="987"/>
        <end position="1028"/>
    </location>
</feature>
<keyword evidence="8 14" id="KW-0418">Kinase</keyword>
<evidence type="ECO:0000256" key="8">
    <source>
        <dbReference type="ARBA" id="ARBA00022777"/>
    </source>
</evidence>
<keyword evidence="3" id="KW-0723">Serine/threonine-protein kinase</keyword>
<dbReference type="SUPFAM" id="SSF82171">
    <property type="entry name" value="DPP6 N-terminal domain-like"/>
    <property type="match status" value="1"/>
</dbReference>
<evidence type="ECO:0000313" key="15">
    <source>
        <dbReference type="Proteomes" id="UP000186309"/>
    </source>
</evidence>
<dbReference type="EMBL" id="CP019082">
    <property type="protein sequence ID" value="APW58997.1"/>
    <property type="molecule type" value="Genomic_DNA"/>
</dbReference>
<name>A0A1U7CJB7_9BACT</name>
<dbReference type="Gene3D" id="2.130.10.10">
    <property type="entry name" value="YVTN repeat-like/Quinoprotein amine dehydrogenase"/>
    <property type="match status" value="4"/>
</dbReference>
<dbReference type="SMART" id="SM00220">
    <property type="entry name" value="S_TKc"/>
    <property type="match status" value="1"/>
</dbReference>
<evidence type="ECO:0000256" key="4">
    <source>
        <dbReference type="ARBA" id="ARBA00022574"/>
    </source>
</evidence>
<dbReference type="PROSITE" id="PS50011">
    <property type="entry name" value="PROTEIN_KINASE_DOM"/>
    <property type="match status" value="1"/>
</dbReference>
<dbReference type="Pfam" id="PF00400">
    <property type="entry name" value="WD40"/>
    <property type="match status" value="3"/>
</dbReference>
<evidence type="ECO:0000256" key="1">
    <source>
        <dbReference type="ARBA" id="ARBA00012513"/>
    </source>
</evidence>
<dbReference type="KEGG" id="pbor:BSF38_00410"/>
<dbReference type="Pfam" id="PF23381">
    <property type="entry name" value="Beta-prop_IFT122_1st"/>
    <property type="match status" value="1"/>
</dbReference>
<dbReference type="InterPro" id="IPR011009">
    <property type="entry name" value="Kinase-like_dom_sf"/>
</dbReference>
<evidence type="ECO:0000256" key="7">
    <source>
        <dbReference type="ARBA" id="ARBA00022741"/>
    </source>
</evidence>
<accession>A0A1U7CJB7</accession>
<dbReference type="GO" id="GO:0004674">
    <property type="term" value="F:protein serine/threonine kinase activity"/>
    <property type="evidence" value="ECO:0007669"/>
    <property type="project" value="UniProtKB-KW"/>
</dbReference>
<keyword evidence="5 14" id="KW-0808">Transferase</keyword>
<dbReference type="PRINTS" id="PR00320">
    <property type="entry name" value="GPROTEINBRPT"/>
</dbReference>
<dbReference type="InterPro" id="IPR017441">
    <property type="entry name" value="Protein_kinase_ATP_BS"/>
</dbReference>
<dbReference type="AlphaFoldDB" id="A0A1U7CJB7"/>
<protein>
    <recommendedName>
        <fullName evidence="2">Intraflagellar transport protein 122 homolog</fullName>
        <ecNumber evidence="1">2.7.11.1</ecNumber>
    </recommendedName>
</protein>
<dbReference type="InterPro" id="IPR002372">
    <property type="entry name" value="PQQ_rpt_dom"/>
</dbReference>
<evidence type="ECO:0000259" key="13">
    <source>
        <dbReference type="PROSITE" id="PS50011"/>
    </source>
</evidence>
<dbReference type="InterPro" id="IPR020472">
    <property type="entry name" value="WD40_PAC1"/>
</dbReference>
<dbReference type="FunFam" id="1.10.510.10:FF:000021">
    <property type="entry name" value="Serine/threonine protein kinase"/>
    <property type="match status" value="1"/>
</dbReference>
<feature type="binding site" evidence="11">
    <location>
        <position position="107"/>
    </location>
    <ligand>
        <name>ATP</name>
        <dbReference type="ChEBI" id="CHEBI:30616"/>
    </ligand>
</feature>
<dbReference type="Pfam" id="PF00069">
    <property type="entry name" value="Pkinase"/>
    <property type="match status" value="1"/>
</dbReference>
<dbReference type="InterPro" id="IPR001680">
    <property type="entry name" value="WD40_rpt"/>
</dbReference>
<keyword evidence="6" id="KW-0677">Repeat</keyword>
<organism evidence="14 15">
    <name type="scientific">Paludisphaera borealis</name>
    <dbReference type="NCBI Taxonomy" id="1387353"/>
    <lineage>
        <taxon>Bacteria</taxon>
        <taxon>Pseudomonadati</taxon>
        <taxon>Planctomycetota</taxon>
        <taxon>Planctomycetia</taxon>
        <taxon>Isosphaerales</taxon>
        <taxon>Isosphaeraceae</taxon>
        <taxon>Paludisphaera</taxon>
    </lineage>
</organism>